<evidence type="ECO:0000313" key="3">
    <source>
        <dbReference type="Proteomes" id="UP000824258"/>
    </source>
</evidence>
<comment type="caution">
    <text evidence="2">The sequence shown here is derived from an EMBL/GenBank/DDBJ whole genome shotgun (WGS) entry which is preliminary data.</text>
</comment>
<keyword evidence="1" id="KW-0812">Transmembrane</keyword>
<evidence type="ECO:0000313" key="2">
    <source>
        <dbReference type="EMBL" id="HIR10400.1"/>
    </source>
</evidence>
<gene>
    <name evidence="2" type="ORF">IAA70_08340</name>
</gene>
<reference evidence="2" key="2">
    <citation type="journal article" date="2021" name="PeerJ">
        <title>Extensive microbial diversity within the chicken gut microbiome revealed by metagenomics and culture.</title>
        <authorList>
            <person name="Gilroy R."/>
            <person name="Ravi A."/>
            <person name="Getino M."/>
            <person name="Pursley I."/>
            <person name="Horton D.L."/>
            <person name="Alikhan N.F."/>
            <person name="Baker D."/>
            <person name="Gharbi K."/>
            <person name="Hall N."/>
            <person name="Watson M."/>
            <person name="Adriaenssens E.M."/>
            <person name="Foster-Nyarko E."/>
            <person name="Jarju S."/>
            <person name="Secka A."/>
            <person name="Antonio M."/>
            <person name="Oren A."/>
            <person name="Chaudhuri R.R."/>
            <person name="La Ragione R."/>
            <person name="Hildebrand F."/>
            <person name="Pallen M.J."/>
        </authorList>
    </citation>
    <scope>NUCLEOTIDE SEQUENCE</scope>
    <source>
        <strain evidence="2">ChiHjej9B8-7071</strain>
    </source>
</reference>
<feature type="transmembrane region" description="Helical" evidence="1">
    <location>
        <begin position="33"/>
        <end position="54"/>
    </location>
</feature>
<protein>
    <submittedName>
        <fullName evidence="2">Uncharacterized protein</fullName>
    </submittedName>
</protein>
<evidence type="ECO:0000256" key="1">
    <source>
        <dbReference type="SAM" id="Phobius"/>
    </source>
</evidence>
<feature type="transmembrane region" description="Helical" evidence="1">
    <location>
        <begin position="60"/>
        <end position="84"/>
    </location>
</feature>
<name>A0A9D1AB33_9FIRM</name>
<reference evidence="2" key="1">
    <citation type="submission" date="2020-10" db="EMBL/GenBank/DDBJ databases">
        <authorList>
            <person name="Gilroy R."/>
        </authorList>
    </citation>
    <scope>NUCLEOTIDE SEQUENCE</scope>
    <source>
        <strain evidence="2">ChiHjej9B8-7071</strain>
    </source>
</reference>
<accession>A0A9D1AB33</accession>
<dbReference type="Proteomes" id="UP000824258">
    <property type="component" value="Unassembled WGS sequence"/>
</dbReference>
<proteinExistence type="predicted"/>
<sequence>MKTIYNFEMHAPPHLTEAMLQARLEARKKHLQTLLVLLSGVLMQVAIVLLGALAAPRSPAFSFICLVYVLISTAGGSVIAVIFVQKGGKLHAV</sequence>
<dbReference type="AlphaFoldDB" id="A0A9D1AB33"/>
<keyword evidence="1" id="KW-1133">Transmembrane helix</keyword>
<dbReference type="EMBL" id="DVGD01000278">
    <property type="protein sequence ID" value="HIR10400.1"/>
    <property type="molecule type" value="Genomic_DNA"/>
</dbReference>
<keyword evidence="1" id="KW-0472">Membrane</keyword>
<organism evidence="2 3">
    <name type="scientific">Candidatus Avoscillospira stercoripullorum</name>
    <dbReference type="NCBI Taxonomy" id="2840709"/>
    <lineage>
        <taxon>Bacteria</taxon>
        <taxon>Bacillati</taxon>
        <taxon>Bacillota</taxon>
        <taxon>Clostridia</taxon>
        <taxon>Eubacteriales</taxon>
        <taxon>Oscillospiraceae</taxon>
        <taxon>Oscillospiraceae incertae sedis</taxon>
        <taxon>Candidatus Avoscillospira</taxon>
    </lineage>
</organism>